<protein>
    <recommendedName>
        <fullName evidence="5">Transmembrane protein</fullName>
    </recommendedName>
</protein>
<dbReference type="Proteomes" id="UP000002051">
    <property type="component" value="Chromosome 5"/>
</dbReference>
<dbReference type="KEGG" id="mtr:11437537"/>
<reference evidence="2 4" key="1">
    <citation type="journal article" date="2011" name="Nature">
        <title>The Medicago genome provides insight into the evolution of rhizobial symbioses.</title>
        <authorList>
            <person name="Young N.D."/>
            <person name="Debelle F."/>
            <person name="Oldroyd G.E."/>
            <person name="Geurts R."/>
            <person name="Cannon S.B."/>
            <person name="Udvardi M.K."/>
            <person name="Benedito V.A."/>
            <person name="Mayer K.F."/>
            <person name="Gouzy J."/>
            <person name="Schoof H."/>
            <person name="Van de Peer Y."/>
            <person name="Proost S."/>
            <person name="Cook D.R."/>
            <person name="Meyers B.C."/>
            <person name="Spannagl M."/>
            <person name="Cheung F."/>
            <person name="De Mita S."/>
            <person name="Krishnakumar V."/>
            <person name="Gundlach H."/>
            <person name="Zhou S."/>
            <person name="Mudge J."/>
            <person name="Bharti A.K."/>
            <person name="Murray J.D."/>
            <person name="Naoumkina M.A."/>
            <person name="Rosen B."/>
            <person name="Silverstein K.A."/>
            <person name="Tang H."/>
            <person name="Rombauts S."/>
            <person name="Zhao P.X."/>
            <person name="Zhou P."/>
            <person name="Barbe V."/>
            <person name="Bardou P."/>
            <person name="Bechner M."/>
            <person name="Bellec A."/>
            <person name="Berger A."/>
            <person name="Berges H."/>
            <person name="Bidwell S."/>
            <person name="Bisseling T."/>
            <person name="Choisne N."/>
            <person name="Couloux A."/>
            <person name="Denny R."/>
            <person name="Deshpande S."/>
            <person name="Dai X."/>
            <person name="Doyle J.J."/>
            <person name="Dudez A.M."/>
            <person name="Farmer A.D."/>
            <person name="Fouteau S."/>
            <person name="Franken C."/>
            <person name="Gibelin C."/>
            <person name="Gish J."/>
            <person name="Goldstein S."/>
            <person name="Gonzalez A.J."/>
            <person name="Green P.J."/>
            <person name="Hallab A."/>
            <person name="Hartog M."/>
            <person name="Hua A."/>
            <person name="Humphray S.J."/>
            <person name="Jeong D.H."/>
            <person name="Jing Y."/>
            <person name="Jocker A."/>
            <person name="Kenton S.M."/>
            <person name="Kim D.J."/>
            <person name="Klee K."/>
            <person name="Lai H."/>
            <person name="Lang C."/>
            <person name="Lin S."/>
            <person name="Macmil S.L."/>
            <person name="Magdelenat G."/>
            <person name="Matthews L."/>
            <person name="McCorrison J."/>
            <person name="Monaghan E.L."/>
            <person name="Mun J.H."/>
            <person name="Najar F.Z."/>
            <person name="Nicholson C."/>
            <person name="Noirot C."/>
            <person name="O'Bleness M."/>
            <person name="Paule C.R."/>
            <person name="Poulain J."/>
            <person name="Prion F."/>
            <person name="Qin B."/>
            <person name="Qu C."/>
            <person name="Retzel E.F."/>
            <person name="Riddle C."/>
            <person name="Sallet E."/>
            <person name="Samain S."/>
            <person name="Samson N."/>
            <person name="Sanders I."/>
            <person name="Saurat O."/>
            <person name="Scarpelli C."/>
            <person name="Schiex T."/>
            <person name="Segurens B."/>
            <person name="Severin A.J."/>
            <person name="Sherrier D.J."/>
            <person name="Shi R."/>
            <person name="Sims S."/>
            <person name="Singer S.R."/>
            <person name="Sinharoy S."/>
            <person name="Sterck L."/>
            <person name="Viollet A."/>
            <person name="Wang B.B."/>
            <person name="Wang K."/>
            <person name="Wang M."/>
            <person name="Wang X."/>
            <person name="Warfsmann J."/>
            <person name="Weissenbach J."/>
            <person name="White D.D."/>
            <person name="White J.D."/>
            <person name="Wiley G.B."/>
            <person name="Wincker P."/>
            <person name="Xing Y."/>
            <person name="Yang L."/>
            <person name="Yao Z."/>
            <person name="Ying F."/>
            <person name="Zhai J."/>
            <person name="Zhou L."/>
            <person name="Zuber A."/>
            <person name="Denarie J."/>
            <person name="Dixon R.A."/>
            <person name="May G.D."/>
            <person name="Schwartz D.C."/>
            <person name="Rogers J."/>
            <person name="Quetier F."/>
            <person name="Town C.D."/>
            <person name="Roe B.A."/>
        </authorList>
    </citation>
    <scope>NUCLEOTIDE SEQUENCE [LARGE SCALE GENOMIC DNA]</scope>
    <source>
        <strain evidence="2">A17</strain>
        <strain evidence="3 4">cv. Jemalong A17</strain>
    </source>
</reference>
<dbReference type="AlphaFoldDB" id="G7JW17"/>
<keyword evidence="1" id="KW-0732">Signal</keyword>
<keyword evidence="4" id="KW-1185">Reference proteome</keyword>
<reference evidence="2 4" key="2">
    <citation type="journal article" date="2014" name="BMC Genomics">
        <title>An improved genome release (version Mt4.0) for the model legume Medicago truncatula.</title>
        <authorList>
            <person name="Tang H."/>
            <person name="Krishnakumar V."/>
            <person name="Bidwell S."/>
            <person name="Rosen B."/>
            <person name="Chan A."/>
            <person name="Zhou S."/>
            <person name="Gentzbittel L."/>
            <person name="Childs K.L."/>
            <person name="Yandell M."/>
            <person name="Gundlach H."/>
            <person name="Mayer K.F."/>
            <person name="Schwartz D.C."/>
            <person name="Town C.D."/>
        </authorList>
    </citation>
    <scope>GENOME REANNOTATION</scope>
    <source>
        <strain evidence="3 4">cv. Jemalong A17</strain>
    </source>
</reference>
<organism evidence="2 4">
    <name type="scientific">Medicago truncatula</name>
    <name type="common">Barrel medic</name>
    <name type="synonym">Medicago tribuloides</name>
    <dbReference type="NCBI Taxonomy" id="3880"/>
    <lineage>
        <taxon>Eukaryota</taxon>
        <taxon>Viridiplantae</taxon>
        <taxon>Streptophyta</taxon>
        <taxon>Embryophyta</taxon>
        <taxon>Tracheophyta</taxon>
        <taxon>Spermatophyta</taxon>
        <taxon>Magnoliopsida</taxon>
        <taxon>eudicotyledons</taxon>
        <taxon>Gunneridae</taxon>
        <taxon>Pentapetalae</taxon>
        <taxon>rosids</taxon>
        <taxon>fabids</taxon>
        <taxon>Fabales</taxon>
        <taxon>Fabaceae</taxon>
        <taxon>Papilionoideae</taxon>
        <taxon>50 kb inversion clade</taxon>
        <taxon>NPAAA clade</taxon>
        <taxon>Hologalegina</taxon>
        <taxon>IRL clade</taxon>
        <taxon>Trifolieae</taxon>
        <taxon>Medicago</taxon>
    </lineage>
</organism>
<proteinExistence type="predicted"/>
<feature type="chain" id="PRO_5014573161" description="Transmembrane protein" evidence="1">
    <location>
        <begin position="19"/>
        <end position="154"/>
    </location>
</feature>
<dbReference type="InterPro" id="IPR053313">
    <property type="entry name" value="RGF"/>
</dbReference>
<dbReference type="EnsemblPlants" id="AES94250">
    <property type="protein sequence ID" value="AES94250"/>
    <property type="gene ID" value="MTR_5g012400"/>
</dbReference>
<evidence type="ECO:0008006" key="5">
    <source>
        <dbReference type="Google" id="ProtNLM"/>
    </source>
</evidence>
<gene>
    <name evidence="3" type="primary">11437537</name>
    <name evidence="2" type="ordered locus">MTR_5g012400</name>
</gene>
<evidence type="ECO:0000313" key="4">
    <source>
        <dbReference type="Proteomes" id="UP000002051"/>
    </source>
</evidence>
<dbReference type="EMBL" id="CM001221">
    <property type="protein sequence ID" value="AES94250.2"/>
    <property type="molecule type" value="Genomic_DNA"/>
</dbReference>
<name>G7JW17_MEDTR</name>
<evidence type="ECO:0000256" key="1">
    <source>
        <dbReference type="SAM" id="SignalP"/>
    </source>
</evidence>
<dbReference type="PANTHER" id="PTHR34961:SF7">
    <property type="entry name" value="TRANSMEMBRANE PROTEIN"/>
    <property type="match status" value="1"/>
</dbReference>
<reference evidence="3" key="3">
    <citation type="submission" date="2015-04" db="UniProtKB">
        <authorList>
            <consortium name="EnsemblPlants"/>
        </authorList>
    </citation>
    <scope>IDENTIFICATION</scope>
    <source>
        <strain evidence="3">cv. Jemalong A17</strain>
    </source>
</reference>
<accession>A0A0C3XB65</accession>
<sequence>MASLPLLLLLILCGSLHACTPRPFTEKDTTKYHFNKELNNVKLLETLTTSSVKDNKLEENPALQQKVTNDEINICVSCSSASTLKKVIVGSTFQTGTPSLLAAKDERGHARSMLGPATHHVEETMVINTNENAEDIVEDYAQPHRKAPIHNEKP</sequence>
<dbReference type="OrthoDB" id="1911637at2759"/>
<dbReference type="HOGENOM" id="CLU_126809_0_0_1"/>
<evidence type="ECO:0000313" key="3">
    <source>
        <dbReference type="EnsemblPlants" id="AES94250"/>
    </source>
</evidence>
<accession>G7JW17</accession>
<dbReference type="PANTHER" id="PTHR34961">
    <property type="entry name" value="TRANSMEMBRANE PROTEIN"/>
    <property type="match status" value="1"/>
</dbReference>
<feature type="signal peptide" evidence="1">
    <location>
        <begin position="1"/>
        <end position="18"/>
    </location>
</feature>
<evidence type="ECO:0000313" key="2">
    <source>
        <dbReference type="EMBL" id="AES94250.2"/>
    </source>
</evidence>